<keyword evidence="1" id="KW-0175">Coiled coil</keyword>
<accession>A0A023FS16</accession>
<feature type="region of interest" description="Disordered" evidence="2">
    <location>
        <begin position="1"/>
        <end position="20"/>
    </location>
</feature>
<dbReference type="PANTHER" id="PTHR44927">
    <property type="entry name" value="FK506-BINDING PROTEIN 15"/>
    <property type="match status" value="1"/>
</dbReference>
<evidence type="ECO:0000256" key="1">
    <source>
        <dbReference type="SAM" id="Coils"/>
    </source>
</evidence>
<evidence type="ECO:0000259" key="3">
    <source>
        <dbReference type="Pfam" id="PF23649"/>
    </source>
</evidence>
<feature type="region of interest" description="Disordered" evidence="2">
    <location>
        <begin position="263"/>
        <end position="320"/>
    </location>
</feature>
<name>A0A023FS16_AMBPA</name>
<reference evidence="4" key="1">
    <citation type="submission" date="2014-03" db="EMBL/GenBank/DDBJ databases">
        <title>The sialotranscriptome of Amblyomma triste, Amblyomma parvum and Amblyomma cajennense ticks, uncovered by 454-based RNA-seq.</title>
        <authorList>
            <person name="Garcia G.R."/>
            <person name="Gardinassi L.G."/>
            <person name="Ribeiro J.M."/>
            <person name="Anatrielo E."/>
            <person name="Ferreira B.R."/>
            <person name="Moreira H.N."/>
            <person name="Mafra C."/>
            <person name="Olegario M.M."/>
            <person name="Szabo P.J."/>
            <person name="Miranda-Santos I.K."/>
            <person name="Maruyama S.R."/>
        </authorList>
    </citation>
    <scope>NUCLEOTIDE SEQUENCE</scope>
    <source>
        <strain evidence="4">Araguapaz</strain>
        <tissue evidence="4">Salivary glands</tissue>
    </source>
</reference>
<feature type="compositionally biased region" description="Low complexity" evidence="2">
    <location>
        <begin position="270"/>
        <end position="303"/>
    </location>
</feature>
<organism evidence="4">
    <name type="scientific">Amblyomma parvum</name>
    <name type="common">South American tick</name>
    <dbReference type="NCBI Taxonomy" id="251391"/>
    <lineage>
        <taxon>Eukaryota</taxon>
        <taxon>Metazoa</taxon>
        <taxon>Ecdysozoa</taxon>
        <taxon>Arthropoda</taxon>
        <taxon>Chelicerata</taxon>
        <taxon>Arachnida</taxon>
        <taxon>Acari</taxon>
        <taxon>Parasitiformes</taxon>
        <taxon>Ixodida</taxon>
        <taxon>Ixodoidea</taxon>
        <taxon>Ixodidae</taxon>
        <taxon>Amblyomminae</taxon>
        <taxon>Amblyomma</taxon>
    </lineage>
</organism>
<dbReference type="AlphaFoldDB" id="A0A023FS16"/>
<protein>
    <recommendedName>
        <fullName evidence="3">FK506-binding protein 15-like domain-containing protein</fullName>
    </recommendedName>
</protein>
<dbReference type="PANTHER" id="PTHR44927:SF1">
    <property type="entry name" value="FK506-BINDING PROTEIN 15"/>
    <property type="match status" value="1"/>
</dbReference>
<proteinExistence type="evidence at transcript level"/>
<feature type="domain" description="FK506-binding protein 15-like" evidence="3">
    <location>
        <begin position="1"/>
        <end position="136"/>
    </location>
</feature>
<evidence type="ECO:0000256" key="2">
    <source>
        <dbReference type="SAM" id="MobiDB-lite"/>
    </source>
</evidence>
<sequence>MEESNTMFEQRSDTLHSSAAHSQARLLALEAEKMEVSERLNQALSELTLLKAELNEKQHKESQTLKELGEWQSALEGNRNILKSFEDSLKEAEQEKQDLARQIEGYKDAASAKKNADLSPEQIAELEESISARWKSVCDTETKKLNARISALEAEKESLSVRVVELDSKCKELATGGEKERQAYEDKIRQLQLDNQASSTGAASATSAFDFDAELKKIMNTLFKLLQREFSHEETYSSKEAKGIILNSIRDFTTAVLERRQASAGLGNGTSRASPTSTSSNSSAASPAAADAAADAAAEATVSQPQQSTGGRGKQKKNTRTCKRAWKFSLLWKNFRHLRLQGHLDLVSVTSGQSLHLRIPVRKLAVMRWLRQAKMKNLAFRKKHKVLRRLMMKRRLTVAKKEHQGMQKHLVHHLKARERQNPKLKAKMLSRQTGR</sequence>
<dbReference type="Pfam" id="PF23649">
    <property type="entry name" value="FKBP15"/>
    <property type="match status" value="1"/>
</dbReference>
<evidence type="ECO:0000313" key="4">
    <source>
        <dbReference type="EMBL" id="JAC24661.1"/>
    </source>
</evidence>
<dbReference type="InterPro" id="IPR056598">
    <property type="entry name" value="FKBP-15_dom"/>
</dbReference>
<dbReference type="EMBL" id="GBBL01002659">
    <property type="protein sequence ID" value="JAC24661.1"/>
    <property type="molecule type" value="mRNA"/>
</dbReference>
<feature type="coiled-coil region" evidence="1">
    <location>
        <begin position="142"/>
        <end position="194"/>
    </location>
</feature>
<feature type="coiled-coil region" evidence="1">
    <location>
        <begin position="26"/>
        <end position="109"/>
    </location>
</feature>